<accession>A0ABS7Y3E7</accession>
<name>A0ABS7Y3E7_9FLAO</name>
<organism evidence="2 3">
    <name type="scientific">Winogradskyella vincentii</name>
    <dbReference type="NCBI Taxonomy" id="2877122"/>
    <lineage>
        <taxon>Bacteria</taxon>
        <taxon>Pseudomonadati</taxon>
        <taxon>Bacteroidota</taxon>
        <taxon>Flavobacteriia</taxon>
        <taxon>Flavobacteriales</taxon>
        <taxon>Flavobacteriaceae</taxon>
        <taxon>Winogradskyella</taxon>
    </lineage>
</organism>
<keyword evidence="3" id="KW-1185">Reference proteome</keyword>
<protein>
    <recommendedName>
        <fullName evidence="4">Lipoprotein</fullName>
    </recommendedName>
</protein>
<sequence length="490" mass="54191">MKHFTKLTLLALLVVFASCQNESVQEDAPEQALLRFKDGQVVSDGEEDKELMFDGESEILRSSKDSFSTKTSNCTPDLLDTGLNSSVNIDVVNKPGTGGYFDISLDGGEIIQAYCADQQPSLGVNDDGLDFSVVSTYDDGQLQGSGQFASVFANPQNFDKVNWMLNNIDISEGSEYTYGHVQYAIWKLIEGADNFVNDFPLYLTNPTNNWNSDDIIKAEEIYDMAIANGEGFEPGCGEMLGLVLIPANFEVVQSILISREIPDEEDCETTTLTDGDCTGCDASMSVTYSCDCQCVEVSACKDLSNIVLLTADGTEVKYEDLEGQTANLCSPDGSPIVSVWVKAGCFRSGDGPGYGRRFDNPNPDCSVPEEECEDCLGKVTDLTLNWDWHNDYRVKVYQRRGNTRYARKIFDQVVGPNEDFTIEGANSNGTFGKWVYIFVGNCYYTKIKTNCHINIGPGYRRGVIEVVSGQSSLGGELCEYEPPHSWCWWW</sequence>
<feature type="chain" id="PRO_5047134373" description="Lipoprotein" evidence="1">
    <location>
        <begin position="18"/>
        <end position="490"/>
    </location>
</feature>
<reference evidence="3" key="1">
    <citation type="submission" date="2023-07" db="EMBL/GenBank/DDBJ databases">
        <authorList>
            <person name="Yue Y."/>
        </authorList>
    </citation>
    <scope>NUCLEOTIDE SEQUENCE [LARGE SCALE GENOMIC DNA]</scope>
    <source>
        <strain evidence="3">2Y89</strain>
    </source>
</reference>
<gene>
    <name evidence="2" type="ORF">LBV24_08275</name>
</gene>
<dbReference type="PROSITE" id="PS51257">
    <property type="entry name" value="PROKAR_LIPOPROTEIN"/>
    <property type="match status" value="1"/>
</dbReference>
<evidence type="ECO:0000313" key="3">
    <source>
        <dbReference type="Proteomes" id="UP001198402"/>
    </source>
</evidence>
<evidence type="ECO:0008006" key="4">
    <source>
        <dbReference type="Google" id="ProtNLM"/>
    </source>
</evidence>
<keyword evidence="1" id="KW-0732">Signal</keyword>
<evidence type="ECO:0000313" key="2">
    <source>
        <dbReference type="EMBL" id="MCA0153208.1"/>
    </source>
</evidence>
<feature type="signal peptide" evidence="1">
    <location>
        <begin position="1"/>
        <end position="17"/>
    </location>
</feature>
<evidence type="ECO:0000256" key="1">
    <source>
        <dbReference type="SAM" id="SignalP"/>
    </source>
</evidence>
<dbReference type="RefSeq" id="WP_224478173.1">
    <property type="nucleotide sequence ID" value="NZ_JAIUJS010000003.1"/>
</dbReference>
<comment type="caution">
    <text evidence="2">The sequence shown here is derived from an EMBL/GenBank/DDBJ whole genome shotgun (WGS) entry which is preliminary data.</text>
</comment>
<dbReference type="EMBL" id="JAIUJS010000003">
    <property type="protein sequence ID" value="MCA0153208.1"/>
    <property type="molecule type" value="Genomic_DNA"/>
</dbReference>
<proteinExistence type="predicted"/>
<dbReference type="Proteomes" id="UP001198402">
    <property type="component" value="Unassembled WGS sequence"/>
</dbReference>